<organism evidence="1 2">
    <name type="scientific">Pagothenia borchgrevinki</name>
    <name type="common">Bald rockcod</name>
    <name type="synonym">Trematomus borchgrevinki</name>
    <dbReference type="NCBI Taxonomy" id="8213"/>
    <lineage>
        <taxon>Eukaryota</taxon>
        <taxon>Metazoa</taxon>
        <taxon>Chordata</taxon>
        <taxon>Craniata</taxon>
        <taxon>Vertebrata</taxon>
        <taxon>Euteleostomi</taxon>
        <taxon>Actinopterygii</taxon>
        <taxon>Neopterygii</taxon>
        <taxon>Teleostei</taxon>
        <taxon>Neoteleostei</taxon>
        <taxon>Acanthomorphata</taxon>
        <taxon>Eupercaria</taxon>
        <taxon>Perciformes</taxon>
        <taxon>Notothenioidei</taxon>
        <taxon>Nototheniidae</taxon>
        <taxon>Pagothenia</taxon>
    </lineage>
</organism>
<name>A0ABD2HN55_PAGBO</name>
<evidence type="ECO:0000313" key="2">
    <source>
        <dbReference type="Proteomes" id="UP001619887"/>
    </source>
</evidence>
<reference evidence="1 2" key="1">
    <citation type="journal article" date="2022" name="G3 (Bethesda)">
        <title>Evaluating Illumina-, Nanopore-, and PacBio-based genome assembly strategies with the bald notothen, Trematomus borchgrevinki.</title>
        <authorList>
            <person name="Rayamajhi N."/>
            <person name="Cheng C.C."/>
            <person name="Catchen J.M."/>
        </authorList>
    </citation>
    <scope>NUCLEOTIDE SEQUENCE [LARGE SCALE GENOMIC DNA]</scope>
    <source>
        <strain evidence="1">AGRC-2024</strain>
    </source>
</reference>
<sequence>MSFDKHSQCESCLGLEHAKAALTPQVSCSLCAQLPLALRQQRADALAAAAVQEGYSVDEALDFLGPSGGHESDDYVPSIHGSPGGSPILSLLRTEETERGPGVGPAHGPVVSLSAVTALPSIGGILQELPEIISKAAAWRDLPVPPAQESAFSDDMSGVFSQVQRVKSDPIWPRFPPIRKYQEGAGANPRTLRAPISTYAPLTRVEGFTDRGFPNWASLTLSAAVAVSQARIATWAPQVHRYLWRTVRTSVPHHGGVNEVCI</sequence>
<evidence type="ECO:0000313" key="1">
    <source>
        <dbReference type="EMBL" id="KAL3067591.1"/>
    </source>
</evidence>
<dbReference type="EMBL" id="JBIYXZ010002068">
    <property type="protein sequence ID" value="KAL3067591.1"/>
    <property type="molecule type" value="Genomic_DNA"/>
</dbReference>
<comment type="caution">
    <text evidence="1">The sequence shown here is derived from an EMBL/GenBank/DDBJ whole genome shotgun (WGS) entry which is preliminary data.</text>
</comment>
<dbReference type="Proteomes" id="UP001619887">
    <property type="component" value="Unassembled WGS sequence"/>
</dbReference>
<reference evidence="1 2" key="2">
    <citation type="journal article" date="2024" name="G3 (Bethesda)">
        <title>The genome of the cryopelagic Antarctic bald notothen, Trematomus borchgrevinki.</title>
        <authorList>
            <person name="Rayamajhi N."/>
            <person name="Rivera-Colon A.G."/>
            <person name="Minhas B.F."/>
            <person name="Cheng C.C."/>
            <person name="Catchen J.M."/>
        </authorList>
    </citation>
    <scope>NUCLEOTIDE SEQUENCE [LARGE SCALE GENOMIC DNA]</scope>
    <source>
        <strain evidence="1">AGRC-2024</strain>
    </source>
</reference>
<keyword evidence="2" id="KW-1185">Reference proteome</keyword>
<protein>
    <submittedName>
        <fullName evidence="1">Uncharacterized protein</fullName>
    </submittedName>
</protein>
<proteinExistence type="predicted"/>
<dbReference type="AlphaFoldDB" id="A0ABD2HN55"/>
<accession>A0ABD2HN55</accession>
<gene>
    <name evidence="1" type="ORF">OYC64_017337</name>
</gene>